<organism evidence="1 2">
    <name type="scientific">Laetiporus sulphureus 93-53</name>
    <dbReference type="NCBI Taxonomy" id="1314785"/>
    <lineage>
        <taxon>Eukaryota</taxon>
        <taxon>Fungi</taxon>
        <taxon>Dikarya</taxon>
        <taxon>Basidiomycota</taxon>
        <taxon>Agaricomycotina</taxon>
        <taxon>Agaricomycetes</taxon>
        <taxon>Polyporales</taxon>
        <taxon>Laetiporus</taxon>
    </lineage>
</organism>
<feature type="non-terminal residue" evidence="1">
    <location>
        <position position="1"/>
    </location>
</feature>
<keyword evidence="2" id="KW-1185">Reference proteome</keyword>
<gene>
    <name evidence="1" type="ORF">LAESUDRAFT_638817</name>
</gene>
<dbReference type="AlphaFoldDB" id="A0A165IB86"/>
<dbReference type="Proteomes" id="UP000076871">
    <property type="component" value="Unassembled WGS sequence"/>
</dbReference>
<evidence type="ECO:0000313" key="1">
    <source>
        <dbReference type="EMBL" id="KZT12838.1"/>
    </source>
</evidence>
<reference evidence="1 2" key="1">
    <citation type="journal article" date="2016" name="Mol. Biol. Evol.">
        <title>Comparative Genomics of Early-Diverging Mushroom-Forming Fungi Provides Insights into the Origins of Lignocellulose Decay Capabilities.</title>
        <authorList>
            <person name="Nagy L.G."/>
            <person name="Riley R."/>
            <person name="Tritt A."/>
            <person name="Adam C."/>
            <person name="Daum C."/>
            <person name="Floudas D."/>
            <person name="Sun H."/>
            <person name="Yadav J.S."/>
            <person name="Pangilinan J."/>
            <person name="Larsson K.H."/>
            <person name="Matsuura K."/>
            <person name="Barry K."/>
            <person name="Labutti K."/>
            <person name="Kuo R."/>
            <person name="Ohm R.A."/>
            <person name="Bhattacharya S.S."/>
            <person name="Shirouzu T."/>
            <person name="Yoshinaga Y."/>
            <person name="Martin F.M."/>
            <person name="Grigoriev I.V."/>
            <person name="Hibbett D.S."/>
        </authorList>
    </citation>
    <scope>NUCLEOTIDE SEQUENCE [LARGE SCALE GENOMIC DNA]</scope>
    <source>
        <strain evidence="1 2">93-53</strain>
    </source>
</reference>
<dbReference type="STRING" id="1314785.A0A165IB86"/>
<dbReference type="RefSeq" id="XP_040770348.1">
    <property type="nucleotide sequence ID" value="XM_040903493.1"/>
</dbReference>
<accession>A0A165IB86</accession>
<protein>
    <submittedName>
        <fullName evidence="1">Uncharacterized protein</fullName>
    </submittedName>
</protein>
<dbReference type="GeneID" id="63820524"/>
<dbReference type="EMBL" id="KV427605">
    <property type="protein sequence ID" value="KZT12838.1"/>
    <property type="molecule type" value="Genomic_DNA"/>
</dbReference>
<dbReference type="InParanoid" id="A0A165IB86"/>
<proteinExistence type="predicted"/>
<evidence type="ECO:0000313" key="2">
    <source>
        <dbReference type="Proteomes" id="UP000076871"/>
    </source>
</evidence>
<dbReference type="OrthoDB" id="341421at2759"/>
<sequence>LKALRAYISKHRPTIADCAVHALDVYNDLTCTEREVLLILLYTCPNAICTETSFYVEDTTTASFELFGPEKSEEMHGQLRITAADNLKNGMDGTLFVMLFCVDSGVSNIAPVGFCRADFRGLKRHDWKNFMTKCMNEGIVH</sequence>
<name>A0A165IB86_9APHY</name>